<dbReference type="GO" id="GO:0005886">
    <property type="term" value="C:plasma membrane"/>
    <property type="evidence" value="ECO:0007669"/>
    <property type="project" value="UniProtKB-SubCell"/>
</dbReference>
<gene>
    <name evidence="4" type="ORF">HYG85_14685</name>
</gene>
<proteinExistence type="inferred from homology"/>
<protein>
    <recommendedName>
        <fullName evidence="2">Biotin transporter</fullName>
    </recommendedName>
</protein>
<feature type="transmembrane region" description="Helical" evidence="3">
    <location>
        <begin position="171"/>
        <end position="193"/>
    </location>
</feature>
<keyword evidence="2 3" id="KW-0472">Membrane</keyword>
<dbReference type="PANTHER" id="PTHR34295">
    <property type="entry name" value="BIOTIN TRANSPORTER BIOY"/>
    <property type="match status" value="1"/>
</dbReference>
<keyword evidence="2" id="KW-1003">Cell membrane</keyword>
<dbReference type="KEGG" id="vgu:HYG85_14685"/>
<keyword evidence="3" id="KW-1133">Transmembrane helix</keyword>
<comment type="similarity">
    <text evidence="1 2">Belongs to the BioY family.</text>
</comment>
<sequence>MEHKYEIMIGIIVFITLMGIMVYNIRKAELNAKKMALIGMFTALMTIGAYVKLPLFMLEFTFQLFFCIFAGLLLGSRLGMISMMVYTLVGLIGVPVFSRGGGFGYVFQSSFGYILGFILGAFVTGKIVEVMKKDNFLVSIIASLAGVAAIYLVGVPYLYVILNLYLTKGYAFNAILGFGLFQPIIGDLILSIVASKAVPSIKGALRKSKLTL</sequence>
<comment type="subcellular location">
    <subcellularLocation>
        <location evidence="2">Cell membrane</location>
        <topology evidence="2">Multi-pass membrane protein</topology>
    </subcellularLocation>
</comment>
<feature type="transmembrane region" description="Helical" evidence="3">
    <location>
        <begin position="103"/>
        <end position="124"/>
    </location>
</feature>
<dbReference type="InterPro" id="IPR003784">
    <property type="entry name" value="BioY"/>
</dbReference>
<keyword evidence="5" id="KW-1185">Reference proteome</keyword>
<keyword evidence="2" id="KW-0813">Transport</keyword>
<dbReference type="EMBL" id="CP058561">
    <property type="protein sequence ID" value="QUH30093.1"/>
    <property type="molecule type" value="Genomic_DNA"/>
</dbReference>
<dbReference type="Gene3D" id="1.10.1760.20">
    <property type="match status" value="1"/>
</dbReference>
<feature type="transmembrane region" description="Helical" evidence="3">
    <location>
        <begin position="136"/>
        <end position="159"/>
    </location>
</feature>
<feature type="transmembrane region" description="Helical" evidence="3">
    <location>
        <begin position="6"/>
        <end position="23"/>
    </location>
</feature>
<evidence type="ECO:0000313" key="4">
    <source>
        <dbReference type="EMBL" id="QUH30093.1"/>
    </source>
</evidence>
<evidence type="ECO:0000256" key="3">
    <source>
        <dbReference type="SAM" id="Phobius"/>
    </source>
</evidence>
<evidence type="ECO:0000313" key="5">
    <source>
        <dbReference type="Proteomes" id="UP000677305"/>
    </source>
</evidence>
<feature type="transmembrane region" description="Helical" evidence="3">
    <location>
        <begin position="35"/>
        <end position="51"/>
    </location>
</feature>
<dbReference type="GO" id="GO:0015225">
    <property type="term" value="F:biotin transmembrane transporter activity"/>
    <property type="evidence" value="ECO:0007669"/>
    <property type="project" value="UniProtKB-UniRule"/>
</dbReference>
<dbReference type="PIRSF" id="PIRSF016661">
    <property type="entry name" value="BioY"/>
    <property type="match status" value="1"/>
</dbReference>
<name>A0A8J8MBZ3_9FIRM</name>
<organism evidence="4 5">
    <name type="scientific">Vallitalea guaymasensis</name>
    <dbReference type="NCBI Taxonomy" id="1185412"/>
    <lineage>
        <taxon>Bacteria</taxon>
        <taxon>Bacillati</taxon>
        <taxon>Bacillota</taxon>
        <taxon>Clostridia</taxon>
        <taxon>Lachnospirales</taxon>
        <taxon>Vallitaleaceae</taxon>
        <taxon>Vallitalea</taxon>
    </lineage>
</organism>
<accession>A0A8J8MBZ3</accession>
<dbReference type="Pfam" id="PF02632">
    <property type="entry name" value="BioY"/>
    <property type="match status" value="1"/>
</dbReference>
<reference evidence="4 5" key="1">
    <citation type="submission" date="2020-07" db="EMBL/GenBank/DDBJ databases">
        <title>Vallitalea guaymasensis genome.</title>
        <authorList>
            <person name="Postec A."/>
        </authorList>
    </citation>
    <scope>NUCLEOTIDE SEQUENCE [LARGE SCALE GENOMIC DNA]</scope>
    <source>
        <strain evidence="4 5">Ra1766G1</strain>
    </source>
</reference>
<evidence type="ECO:0000256" key="2">
    <source>
        <dbReference type="PIRNR" id="PIRNR016661"/>
    </source>
</evidence>
<keyword evidence="3" id="KW-0812">Transmembrane</keyword>
<dbReference type="Proteomes" id="UP000677305">
    <property type="component" value="Chromosome"/>
</dbReference>
<dbReference type="PANTHER" id="PTHR34295:SF1">
    <property type="entry name" value="BIOTIN TRANSPORTER BIOY"/>
    <property type="match status" value="1"/>
</dbReference>
<dbReference type="AlphaFoldDB" id="A0A8J8MBZ3"/>
<dbReference type="RefSeq" id="WP_212690313.1">
    <property type="nucleotide sequence ID" value="NZ_CP058561.1"/>
</dbReference>
<evidence type="ECO:0000256" key="1">
    <source>
        <dbReference type="ARBA" id="ARBA00010692"/>
    </source>
</evidence>